<gene>
    <name evidence="2" type="ORF">CVV65_08045</name>
</gene>
<dbReference type="KEGG" id="kyr:CVV65_08045"/>
<organism evidence="2 3">
    <name type="scientific">Kyrpidia spormannii</name>
    <dbReference type="NCBI Taxonomy" id="2055160"/>
    <lineage>
        <taxon>Bacteria</taxon>
        <taxon>Bacillati</taxon>
        <taxon>Bacillota</taxon>
        <taxon>Bacilli</taxon>
        <taxon>Bacillales</taxon>
        <taxon>Alicyclobacillaceae</taxon>
        <taxon>Kyrpidia</taxon>
    </lineage>
</organism>
<dbReference type="EMBL" id="CP024955">
    <property type="protein sequence ID" value="ATY84879.1"/>
    <property type="molecule type" value="Genomic_DNA"/>
</dbReference>
<evidence type="ECO:0000256" key="1">
    <source>
        <dbReference type="SAM" id="Phobius"/>
    </source>
</evidence>
<keyword evidence="1" id="KW-0812">Transmembrane</keyword>
<dbReference type="AlphaFoldDB" id="A0A2K8N690"/>
<dbReference type="OrthoDB" id="2652483at2"/>
<keyword evidence="1" id="KW-1133">Transmembrane helix</keyword>
<sequence>MSRFRFLVAGLAFVVTLGIFITGWNLYRTYGLIRPVEQQVQEIPGVEQVTVLLEGKGAVVRVTLGAVDDLKSTYRAIEQTATDRLGVQTTVEVRGHSSPALDRWWDEQQPLLYEDLEKSSFRDLVKALEDSAARRHYQCRVTMDANRIYVQVSDQRSFLYQVVPYRMMGTALPSTVQKG</sequence>
<feature type="transmembrane region" description="Helical" evidence="1">
    <location>
        <begin position="6"/>
        <end position="27"/>
    </location>
</feature>
<evidence type="ECO:0000313" key="3">
    <source>
        <dbReference type="Proteomes" id="UP000231932"/>
    </source>
</evidence>
<keyword evidence="1" id="KW-0472">Membrane</keyword>
<dbReference type="Proteomes" id="UP000231932">
    <property type="component" value="Chromosome"/>
</dbReference>
<name>A0A2K8N690_9BACL</name>
<dbReference type="RefSeq" id="WP_100667685.1">
    <property type="nucleotide sequence ID" value="NZ_CP024955.1"/>
</dbReference>
<keyword evidence="3" id="KW-1185">Reference proteome</keyword>
<proteinExistence type="predicted"/>
<protein>
    <submittedName>
        <fullName evidence="2">Uncharacterized protein</fullName>
    </submittedName>
</protein>
<accession>A0A2K8N690</accession>
<reference evidence="3" key="1">
    <citation type="submission" date="2017-11" db="EMBL/GenBank/DDBJ databases">
        <title>Complete Genome Sequence of Kyrpidia sp. Strain EA-1, a thermophilic, hydrogen-oxidizing Bacterium, isolated from the Azores.</title>
        <authorList>
            <person name="Reiner J.E."/>
            <person name="Lapp C.J."/>
            <person name="Bunk B."/>
            <person name="Gescher J."/>
        </authorList>
    </citation>
    <scope>NUCLEOTIDE SEQUENCE [LARGE SCALE GENOMIC DNA]</scope>
    <source>
        <strain evidence="3">EA-1</strain>
    </source>
</reference>
<evidence type="ECO:0000313" key="2">
    <source>
        <dbReference type="EMBL" id="ATY84879.1"/>
    </source>
</evidence>